<evidence type="ECO:0000256" key="3">
    <source>
        <dbReference type="ARBA" id="ARBA00022692"/>
    </source>
</evidence>
<feature type="transmembrane region" description="Helical" evidence="6">
    <location>
        <begin position="38"/>
        <end position="63"/>
    </location>
</feature>
<evidence type="ECO:0000313" key="9">
    <source>
        <dbReference type="Proteomes" id="UP000184188"/>
    </source>
</evidence>
<feature type="transmembrane region" description="Helical" evidence="6">
    <location>
        <begin position="440"/>
        <end position="460"/>
    </location>
</feature>
<feature type="transmembrane region" description="Helical" evidence="6">
    <location>
        <begin position="417"/>
        <end position="434"/>
    </location>
</feature>
<dbReference type="GO" id="GO:0015203">
    <property type="term" value="F:polyamine transmembrane transporter activity"/>
    <property type="evidence" value="ECO:0007669"/>
    <property type="project" value="TreeGrafter"/>
</dbReference>
<feature type="transmembrane region" description="Helical" evidence="6">
    <location>
        <begin position="105"/>
        <end position="125"/>
    </location>
</feature>
<feature type="transmembrane region" description="Helical" evidence="6">
    <location>
        <begin position="290"/>
        <end position="315"/>
    </location>
</feature>
<proteinExistence type="predicted"/>
<dbReference type="GeneID" id="34616113"/>
<feature type="transmembrane region" description="Helical" evidence="6">
    <location>
        <begin position="165"/>
        <end position="187"/>
    </location>
</feature>
<gene>
    <name evidence="8" type="ORF">ASPZODRAFT_70199</name>
</gene>
<feature type="transmembrane region" description="Helical" evidence="6">
    <location>
        <begin position="374"/>
        <end position="396"/>
    </location>
</feature>
<feature type="transmembrane region" description="Helical" evidence="6">
    <location>
        <begin position="351"/>
        <end position="368"/>
    </location>
</feature>
<comment type="subcellular location">
    <subcellularLocation>
        <location evidence="1">Membrane</location>
        <topology evidence="1">Multi-pass membrane protein</topology>
    </subcellularLocation>
</comment>
<evidence type="ECO:0000313" key="8">
    <source>
        <dbReference type="EMBL" id="OJJ45141.1"/>
    </source>
</evidence>
<dbReference type="FunFam" id="1.20.1250.20:FF:000172">
    <property type="entry name" value="MFS multidrug resistance transporter"/>
    <property type="match status" value="1"/>
</dbReference>
<dbReference type="PANTHER" id="PTHR23502">
    <property type="entry name" value="MAJOR FACILITATOR SUPERFAMILY"/>
    <property type="match status" value="1"/>
</dbReference>
<sequence>MTAKVQPACQPVQRGVLSFLTLIPAIEDPEKYPARQKWMLTTIIALGGLMTPLSSGILFPVLIDIADSFHTTESVVNLSIAFSSLAVAITPLWWSYLAESHGRRLVYLVSFLLLGVFNVLAAVSVNIGMFIAMRLLAGAAGASLQSVSAGTIADLFKAEERGKAMGLSMLGIMLGPMIAPIIGGALVTRWTWKSTQWLLTVYGFALFLVMLLCMPETATRMDEVRRCRAEERASQGPVMQRLGVVLKPLDALTLLRFPGVFITVLYTGVVFGTYYMLYISLEDVFSQPPYAWSAVLVGVAYVPGGLGLIVAAVLGGRWTDSIMKRAAVKAGRYDDEGNLVVHPEDRIGENVLVAAILYPGALLWWGWTVQYHEFWLVPLVANFVYGFAGMIVTNVTMTMLTEFVPRRSTMGVAVNNLVRNSLSCVAAVIAQPMISNMGNGWTFTAVCVFCILCGLPLILLRMKREEWHARMAAVVN</sequence>
<dbReference type="GO" id="GO:0010509">
    <property type="term" value="P:intracellular polyamine homeostasis"/>
    <property type="evidence" value="ECO:0007669"/>
    <property type="project" value="TreeGrafter"/>
</dbReference>
<dbReference type="Pfam" id="PF07690">
    <property type="entry name" value="MFS_1"/>
    <property type="match status" value="1"/>
</dbReference>
<keyword evidence="2" id="KW-0813">Transport</keyword>
<evidence type="ECO:0000259" key="7">
    <source>
        <dbReference type="PROSITE" id="PS50850"/>
    </source>
</evidence>
<dbReference type="Proteomes" id="UP000184188">
    <property type="component" value="Unassembled WGS sequence"/>
</dbReference>
<dbReference type="InterPro" id="IPR020846">
    <property type="entry name" value="MFS_dom"/>
</dbReference>
<feature type="transmembrane region" description="Helical" evidence="6">
    <location>
        <begin position="199"/>
        <end position="218"/>
    </location>
</feature>
<dbReference type="SUPFAM" id="SSF103473">
    <property type="entry name" value="MFS general substrate transporter"/>
    <property type="match status" value="1"/>
</dbReference>
<protein>
    <recommendedName>
        <fullName evidence="7">Major facilitator superfamily (MFS) profile domain-containing protein</fullName>
    </recommendedName>
</protein>
<dbReference type="PANTHER" id="PTHR23502:SF5">
    <property type="entry name" value="QUINIDINE RESISTANCE PROTEIN 3"/>
    <property type="match status" value="1"/>
</dbReference>
<dbReference type="Gene3D" id="1.20.1250.20">
    <property type="entry name" value="MFS general substrate transporter like domains"/>
    <property type="match status" value="1"/>
</dbReference>
<dbReference type="GO" id="GO:0005886">
    <property type="term" value="C:plasma membrane"/>
    <property type="evidence" value="ECO:0007669"/>
    <property type="project" value="TreeGrafter"/>
</dbReference>
<dbReference type="EMBL" id="KV878346">
    <property type="protein sequence ID" value="OJJ45141.1"/>
    <property type="molecule type" value="Genomic_DNA"/>
</dbReference>
<dbReference type="OrthoDB" id="3936150at2759"/>
<feature type="transmembrane region" description="Helical" evidence="6">
    <location>
        <begin position="131"/>
        <end position="153"/>
    </location>
</feature>
<accession>A0A1L9SD83</accession>
<evidence type="ECO:0000256" key="2">
    <source>
        <dbReference type="ARBA" id="ARBA00022448"/>
    </source>
</evidence>
<reference evidence="9" key="1">
    <citation type="journal article" date="2017" name="Genome Biol.">
        <title>Comparative genomics reveals high biological diversity and specific adaptations in the industrially and medically important fungal genus Aspergillus.</title>
        <authorList>
            <person name="de Vries R.P."/>
            <person name="Riley R."/>
            <person name="Wiebenga A."/>
            <person name="Aguilar-Osorio G."/>
            <person name="Amillis S."/>
            <person name="Uchima C.A."/>
            <person name="Anderluh G."/>
            <person name="Asadollahi M."/>
            <person name="Askin M."/>
            <person name="Barry K."/>
            <person name="Battaglia E."/>
            <person name="Bayram O."/>
            <person name="Benocci T."/>
            <person name="Braus-Stromeyer S.A."/>
            <person name="Caldana C."/>
            <person name="Canovas D."/>
            <person name="Cerqueira G.C."/>
            <person name="Chen F."/>
            <person name="Chen W."/>
            <person name="Choi C."/>
            <person name="Clum A."/>
            <person name="Dos Santos R.A."/>
            <person name="Damasio A.R."/>
            <person name="Diallinas G."/>
            <person name="Emri T."/>
            <person name="Fekete E."/>
            <person name="Flipphi M."/>
            <person name="Freyberg S."/>
            <person name="Gallo A."/>
            <person name="Gournas C."/>
            <person name="Habgood R."/>
            <person name="Hainaut M."/>
            <person name="Harispe M.L."/>
            <person name="Henrissat B."/>
            <person name="Hilden K.S."/>
            <person name="Hope R."/>
            <person name="Hossain A."/>
            <person name="Karabika E."/>
            <person name="Karaffa L."/>
            <person name="Karanyi Z."/>
            <person name="Krasevec N."/>
            <person name="Kuo A."/>
            <person name="Kusch H."/>
            <person name="LaButti K."/>
            <person name="Lagendijk E.L."/>
            <person name="Lapidus A."/>
            <person name="Levasseur A."/>
            <person name="Lindquist E."/>
            <person name="Lipzen A."/>
            <person name="Logrieco A.F."/>
            <person name="MacCabe A."/>
            <person name="Maekelae M.R."/>
            <person name="Malavazi I."/>
            <person name="Melin P."/>
            <person name="Meyer V."/>
            <person name="Mielnichuk N."/>
            <person name="Miskei M."/>
            <person name="Molnar A.P."/>
            <person name="Mule G."/>
            <person name="Ngan C.Y."/>
            <person name="Orejas M."/>
            <person name="Orosz E."/>
            <person name="Ouedraogo J.P."/>
            <person name="Overkamp K.M."/>
            <person name="Park H.-S."/>
            <person name="Perrone G."/>
            <person name="Piumi F."/>
            <person name="Punt P.J."/>
            <person name="Ram A.F."/>
            <person name="Ramon A."/>
            <person name="Rauscher S."/>
            <person name="Record E."/>
            <person name="Riano-Pachon D.M."/>
            <person name="Robert V."/>
            <person name="Roehrig J."/>
            <person name="Ruller R."/>
            <person name="Salamov A."/>
            <person name="Salih N.S."/>
            <person name="Samson R.A."/>
            <person name="Sandor E."/>
            <person name="Sanguinetti M."/>
            <person name="Schuetze T."/>
            <person name="Sepcic K."/>
            <person name="Shelest E."/>
            <person name="Sherlock G."/>
            <person name="Sophianopoulou V."/>
            <person name="Squina F.M."/>
            <person name="Sun H."/>
            <person name="Susca A."/>
            <person name="Todd R.B."/>
            <person name="Tsang A."/>
            <person name="Unkles S.E."/>
            <person name="van de Wiele N."/>
            <person name="van Rossen-Uffink D."/>
            <person name="Oliveira J.V."/>
            <person name="Vesth T.C."/>
            <person name="Visser J."/>
            <person name="Yu J.-H."/>
            <person name="Zhou M."/>
            <person name="Andersen M.R."/>
            <person name="Archer D.B."/>
            <person name="Baker S.E."/>
            <person name="Benoit I."/>
            <person name="Brakhage A.A."/>
            <person name="Braus G.H."/>
            <person name="Fischer R."/>
            <person name="Frisvad J.C."/>
            <person name="Goldman G.H."/>
            <person name="Houbraken J."/>
            <person name="Oakley B."/>
            <person name="Pocsi I."/>
            <person name="Scazzocchio C."/>
            <person name="Seiboth B."/>
            <person name="vanKuyk P.A."/>
            <person name="Wortman J."/>
            <person name="Dyer P.S."/>
            <person name="Grigoriev I.V."/>
        </authorList>
    </citation>
    <scope>NUCLEOTIDE SEQUENCE [LARGE SCALE GENOMIC DNA]</scope>
    <source>
        <strain evidence="9">CBS 506.65</strain>
    </source>
</reference>
<dbReference type="CDD" id="cd17323">
    <property type="entry name" value="MFS_Tpo1_MDR_like"/>
    <property type="match status" value="1"/>
</dbReference>
<keyword evidence="3 6" id="KW-0812">Transmembrane</keyword>
<name>A0A1L9SD83_9EURO</name>
<evidence type="ECO:0000256" key="4">
    <source>
        <dbReference type="ARBA" id="ARBA00022989"/>
    </source>
</evidence>
<organism evidence="8 9">
    <name type="scientific">Penicilliopsis zonata CBS 506.65</name>
    <dbReference type="NCBI Taxonomy" id="1073090"/>
    <lineage>
        <taxon>Eukaryota</taxon>
        <taxon>Fungi</taxon>
        <taxon>Dikarya</taxon>
        <taxon>Ascomycota</taxon>
        <taxon>Pezizomycotina</taxon>
        <taxon>Eurotiomycetes</taxon>
        <taxon>Eurotiomycetidae</taxon>
        <taxon>Eurotiales</taxon>
        <taxon>Aspergillaceae</taxon>
        <taxon>Penicilliopsis</taxon>
    </lineage>
</organism>
<feature type="transmembrane region" description="Helical" evidence="6">
    <location>
        <begin position="257"/>
        <end position="278"/>
    </location>
</feature>
<feature type="domain" description="Major facilitator superfamily (MFS) profile" evidence="7">
    <location>
        <begin position="40"/>
        <end position="465"/>
    </location>
</feature>
<dbReference type="InterPro" id="IPR036259">
    <property type="entry name" value="MFS_trans_sf"/>
</dbReference>
<dbReference type="AlphaFoldDB" id="A0A1L9SD83"/>
<evidence type="ECO:0000256" key="6">
    <source>
        <dbReference type="SAM" id="Phobius"/>
    </source>
</evidence>
<evidence type="ECO:0000256" key="1">
    <source>
        <dbReference type="ARBA" id="ARBA00004141"/>
    </source>
</evidence>
<keyword evidence="5 6" id="KW-0472">Membrane</keyword>
<dbReference type="RefSeq" id="XP_022579651.1">
    <property type="nucleotide sequence ID" value="XM_022729649.1"/>
</dbReference>
<dbReference type="InterPro" id="IPR011701">
    <property type="entry name" value="MFS"/>
</dbReference>
<keyword evidence="4 6" id="KW-1133">Transmembrane helix</keyword>
<dbReference type="PROSITE" id="PS50850">
    <property type="entry name" value="MFS"/>
    <property type="match status" value="1"/>
</dbReference>
<evidence type="ECO:0000256" key="5">
    <source>
        <dbReference type="ARBA" id="ARBA00023136"/>
    </source>
</evidence>
<dbReference type="STRING" id="1073090.A0A1L9SD83"/>
<keyword evidence="9" id="KW-1185">Reference proteome</keyword>
<feature type="transmembrane region" description="Helical" evidence="6">
    <location>
        <begin position="75"/>
        <end position="93"/>
    </location>
</feature>
<dbReference type="VEuPathDB" id="FungiDB:ASPZODRAFT_70199"/>